<keyword evidence="9" id="KW-1185">Reference proteome</keyword>
<evidence type="ECO:0000259" key="7">
    <source>
        <dbReference type="PROSITE" id="PS50125"/>
    </source>
</evidence>
<dbReference type="AlphaFoldDB" id="A0A0R3LQG3"/>
<dbReference type="STRING" id="280332.CQ12_31365"/>
<dbReference type="SMART" id="SM00044">
    <property type="entry name" value="CYCc"/>
    <property type="match status" value="1"/>
</dbReference>
<comment type="caution">
    <text evidence="8">The sequence shown here is derived from an EMBL/GenBank/DDBJ whole genome shotgun (WGS) entry which is preliminary data.</text>
</comment>
<dbReference type="CDD" id="cd18774">
    <property type="entry name" value="PDC2_HK_sensor"/>
    <property type="match status" value="1"/>
</dbReference>
<dbReference type="PROSITE" id="PS50125">
    <property type="entry name" value="GUANYLATE_CYCLASE_2"/>
    <property type="match status" value="1"/>
</dbReference>
<evidence type="ECO:0000256" key="1">
    <source>
        <dbReference type="ARBA" id="ARBA00004651"/>
    </source>
</evidence>
<dbReference type="InterPro" id="IPR029787">
    <property type="entry name" value="Nucleotide_cyclase"/>
</dbReference>
<sequence length="711" mass="79265">MVPTKDTNSAGRKRLRIGFRASIITVFIAVVLFVGLTLVYLSFERVSAITRTAAAGFIDKVAQLGADRIDSQFRNVRDGLVILSGLPSIQEAEIDDNTRLYGLMASMLRNNRQLFNLYVGYEDGSFLEMDMIDRAKPGFRASLNVPEDAMYRLVVITRNGARAASNTLFLSENLIQIAEAPGPASYDPRQRPWYIEAFRDAKTLLTGPYLFFATGQPGYTLRIPLREGRRGVVAGDILLDQSEAMLNQQRLGQSGVAFLFNDSDRIVAHPRMGELMAQIQERDELPTLDAVRLAGLASAIKAWRGGGPAEQFFTDRTGRTYVAAFHLIETSGSANIRLVVTAPLDEFFSQIIAERRTLFALALAFVGATLPFAFWLGSLMAKTLRKLASETDEIQRFQISERPRIRSAIAEIEELGRSVFTMRTVVRNFSNFIPKQIVRQLIESGASLQLGGTRREVTVLFTDVADFTAKTEKADPSQVMIYTSRYFAALSEEIMKCHGTVDKFIGDAVMAFWNAPADDPDHILHACEAVLACLRRNDELNRAFEREGWPAYGTRFGLHTGDAVVGNVGSSDRMNYTALGATVNLAARLEGLNKNYGTRVLVSAAVRQRTEHVFLFRSVDTIKPKGFAEAVTISELRCERAAATDEELALSRHWNQVFASIERDEREVALLKLSGFLIDYPDDGVARYHAQQFRTAADQKSPHELRLWQEV</sequence>
<dbReference type="InterPro" id="IPR033479">
    <property type="entry name" value="dCache_1"/>
</dbReference>
<dbReference type="Gene3D" id="3.30.450.20">
    <property type="entry name" value="PAS domain"/>
    <property type="match status" value="2"/>
</dbReference>
<dbReference type="OrthoDB" id="9789782at2"/>
<keyword evidence="5 6" id="KW-0472">Membrane</keyword>
<keyword evidence="3 6" id="KW-0812">Transmembrane</keyword>
<gene>
    <name evidence="8" type="ORF">CQ12_31365</name>
</gene>
<evidence type="ECO:0000256" key="6">
    <source>
        <dbReference type="SAM" id="Phobius"/>
    </source>
</evidence>
<dbReference type="EMBL" id="LLXZ01000076">
    <property type="protein sequence ID" value="KRR09118.1"/>
    <property type="molecule type" value="Genomic_DNA"/>
</dbReference>
<reference evidence="8 9" key="1">
    <citation type="submission" date="2014-03" db="EMBL/GenBank/DDBJ databases">
        <title>Bradyrhizobium valentinum sp. nov., isolated from effective nodules of Lupinus mariae-josephae, a lupine endemic of basic-lime soils in Eastern Spain.</title>
        <authorList>
            <person name="Duran D."/>
            <person name="Rey L."/>
            <person name="Navarro A."/>
            <person name="Busquets A."/>
            <person name="Imperial J."/>
            <person name="Ruiz-Argueso T."/>
        </authorList>
    </citation>
    <scope>NUCLEOTIDE SEQUENCE [LARGE SCALE GENOMIC DNA]</scope>
    <source>
        <strain evidence="8 9">PAC68</strain>
    </source>
</reference>
<dbReference type="GO" id="GO:0004016">
    <property type="term" value="F:adenylate cyclase activity"/>
    <property type="evidence" value="ECO:0007669"/>
    <property type="project" value="UniProtKB-ARBA"/>
</dbReference>
<comment type="subcellular location">
    <subcellularLocation>
        <location evidence="1">Cell membrane</location>
        <topology evidence="1">Multi-pass membrane protein</topology>
    </subcellularLocation>
</comment>
<dbReference type="GO" id="GO:0035556">
    <property type="term" value="P:intracellular signal transduction"/>
    <property type="evidence" value="ECO:0007669"/>
    <property type="project" value="InterPro"/>
</dbReference>
<dbReference type="Gene3D" id="3.30.70.1230">
    <property type="entry name" value="Nucleotide cyclase"/>
    <property type="match status" value="1"/>
</dbReference>
<evidence type="ECO:0000313" key="8">
    <source>
        <dbReference type="EMBL" id="KRR09118.1"/>
    </source>
</evidence>
<keyword evidence="4 6" id="KW-1133">Transmembrane helix</keyword>
<proteinExistence type="predicted"/>
<evidence type="ECO:0000256" key="2">
    <source>
        <dbReference type="ARBA" id="ARBA00022475"/>
    </source>
</evidence>
<dbReference type="GO" id="GO:0005886">
    <property type="term" value="C:plasma membrane"/>
    <property type="evidence" value="ECO:0007669"/>
    <property type="project" value="UniProtKB-SubCell"/>
</dbReference>
<evidence type="ECO:0000256" key="5">
    <source>
        <dbReference type="ARBA" id="ARBA00023136"/>
    </source>
</evidence>
<feature type="transmembrane region" description="Helical" evidence="6">
    <location>
        <begin position="358"/>
        <end position="377"/>
    </location>
</feature>
<organism evidence="8 9">
    <name type="scientific">Bradyrhizobium jicamae</name>
    <dbReference type="NCBI Taxonomy" id="280332"/>
    <lineage>
        <taxon>Bacteria</taxon>
        <taxon>Pseudomonadati</taxon>
        <taxon>Pseudomonadota</taxon>
        <taxon>Alphaproteobacteria</taxon>
        <taxon>Hyphomicrobiales</taxon>
        <taxon>Nitrobacteraceae</taxon>
        <taxon>Bradyrhizobium</taxon>
    </lineage>
</organism>
<dbReference type="Pfam" id="PF02743">
    <property type="entry name" value="dCache_1"/>
    <property type="match status" value="1"/>
</dbReference>
<dbReference type="Pfam" id="PF00211">
    <property type="entry name" value="Guanylate_cyc"/>
    <property type="match status" value="1"/>
</dbReference>
<dbReference type="InterPro" id="IPR001054">
    <property type="entry name" value="A/G_cyclase"/>
</dbReference>
<evidence type="ECO:0000256" key="3">
    <source>
        <dbReference type="ARBA" id="ARBA00022692"/>
    </source>
</evidence>
<evidence type="ECO:0000313" key="9">
    <source>
        <dbReference type="Proteomes" id="UP000050863"/>
    </source>
</evidence>
<dbReference type="Proteomes" id="UP000050863">
    <property type="component" value="Unassembled WGS sequence"/>
</dbReference>
<dbReference type="InterPro" id="IPR050697">
    <property type="entry name" value="Adenylyl/Guanylyl_Cyclase_3/4"/>
</dbReference>
<protein>
    <submittedName>
        <fullName evidence="8">Adenylate cyclase</fullName>
    </submittedName>
</protein>
<feature type="domain" description="Guanylate cyclase" evidence="7">
    <location>
        <begin position="458"/>
        <end position="590"/>
    </location>
</feature>
<dbReference type="PANTHER" id="PTHR43081">
    <property type="entry name" value="ADENYLATE CYCLASE, TERMINAL-DIFFERENTIATION SPECIFIC-RELATED"/>
    <property type="match status" value="1"/>
</dbReference>
<dbReference type="SUPFAM" id="SSF55073">
    <property type="entry name" value="Nucleotide cyclase"/>
    <property type="match status" value="1"/>
</dbReference>
<dbReference type="PANTHER" id="PTHR43081:SF1">
    <property type="entry name" value="ADENYLATE CYCLASE, TERMINAL-DIFFERENTIATION SPECIFIC"/>
    <property type="match status" value="1"/>
</dbReference>
<accession>A0A0R3LQG3</accession>
<evidence type="ECO:0000256" key="4">
    <source>
        <dbReference type="ARBA" id="ARBA00022989"/>
    </source>
</evidence>
<keyword evidence="2" id="KW-1003">Cell membrane</keyword>
<dbReference type="SUPFAM" id="SSF103190">
    <property type="entry name" value="Sensory domain-like"/>
    <property type="match status" value="1"/>
</dbReference>
<dbReference type="CDD" id="cd07302">
    <property type="entry name" value="CHD"/>
    <property type="match status" value="1"/>
</dbReference>
<dbReference type="InterPro" id="IPR029151">
    <property type="entry name" value="Sensor-like_sf"/>
</dbReference>
<name>A0A0R3LQG3_9BRAD</name>
<feature type="transmembrane region" description="Helical" evidence="6">
    <location>
        <begin position="21"/>
        <end position="43"/>
    </location>
</feature>
<dbReference type="GO" id="GO:0006171">
    <property type="term" value="P:cAMP biosynthetic process"/>
    <property type="evidence" value="ECO:0007669"/>
    <property type="project" value="TreeGrafter"/>
</dbReference>